<dbReference type="Proteomes" id="UP000636960">
    <property type="component" value="Unassembled WGS sequence"/>
</dbReference>
<sequence>MAPRIALSPTDIGVALAADGMSRRGKCRTGRKLVPTCGILWGVAPGAHTESRGAGALAAFERKTGRTQAIYHAYHGGLRQLFPTPEEIAIARQSGKKRILFLNWKPEAATWAAIARGDRRTDAFLDRLAAHIRKNYREQFFLAVHHEGENDVREKAGSGYTARDYAGMYRHVIKRLRAKGATNIVSVLVHMAYHRHATQSWFNSMYPGDDVVDWIGLDTYAYSDPGYGHGNFAQVFNRRIEGKRSWPGFYTWAVTKHPGKPLMLAEWGVWSSRKNTTYKADFYRRLGHELRRFPKIRAMVQFETPHNQKGQDSSVDSTPAALNAYRKLGRLPIFQVSVTP</sequence>
<dbReference type="AlphaFoldDB" id="A0A919JYT3"/>
<feature type="active site" description="Nucleophile" evidence="3">
    <location>
        <position position="266"/>
    </location>
</feature>
<dbReference type="EMBL" id="BOMV01000039">
    <property type="protein sequence ID" value="GIE95980.1"/>
    <property type="molecule type" value="Genomic_DNA"/>
</dbReference>
<dbReference type="SUPFAM" id="SSF51445">
    <property type="entry name" value="(Trans)glycosidases"/>
    <property type="match status" value="1"/>
</dbReference>
<accession>A0A919JYT3</accession>
<dbReference type="Gene3D" id="3.20.20.80">
    <property type="entry name" value="Glycosidases"/>
    <property type="match status" value="1"/>
</dbReference>
<evidence type="ECO:0000313" key="5">
    <source>
        <dbReference type="EMBL" id="GIE95980.1"/>
    </source>
</evidence>
<evidence type="ECO:0000256" key="2">
    <source>
        <dbReference type="ARBA" id="ARBA00023295"/>
    </source>
</evidence>
<protein>
    <recommendedName>
        <fullName evidence="4">GH26 domain-containing protein</fullName>
    </recommendedName>
</protein>
<organism evidence="5 6">
    <name type="scientific">Paractinoplanes rishiriensis</name>
    <dbReference type="NCBI Taxonomy" id="1050105"/>
    <lineage>
        <taxon>Bacteria</taxon>
        <taxon>Bacillati</taxon>
        <taxon>Actinomycetota</taxon>
        <taxon>Actinomycetes</taxon>
        <taxon>Micromonosporales</taxon>
        <taxon>Micromonosporaceae</taxon>
        <taxon>Paractinoplanes</taxon>
    </lineage>
</organism>
<evidence type="ECO:0000256" key="3">
    <source>
        <dbReference type="PROSITE-ProRule" id="PRU01100"/>
    </source>
</evidence>
<keyword evidence="6" id="KW-1185">Reference proteome</keyword>
<feature type="domain" description="GH26" evidence="4">
    <location>
        <begin position="15"/>
        <end position="325"/>
    </location>
</feature>
<feature type="active site" description="Proton donor" evidence="3">
    <location>
        <position position="147"/>
    </location>
</feature>
<comment type="similarity">
    <text evidence="3">Belongs to the glycosyl hydrolase 26 family.</text>
</comment>
<dbReference type="InterPro" id="IPR017853">
    <property type="entry name" value="GH"/>
</dbReference>
<gene>
    <name evidence="5" type="ORF">Ari01nite_34450</name>
</gene>
<dbReference type="InterPro" id="IPR022790">
    <property type="entry name" value="GH26_dom"/>
</dbReference>
<dbReference type="PROSITE" id="PS51764">
    <property type="entry name" value="GH26"/>
    <property type="match status" value="1"/>
</dbReference>
<keyword evidence="1 3" id="KW-0378">Hydrolase</keyword>
<proteinExistence type="inferred from homology"/>
<evidence type="ECO:0000256" key="1">
    <source>
        <dbReference type="ARBA" id="ARBA00022801"/>
    </source>
</evidence>
<reference evidence="5" key="1">
    <citation type="submission" date="2021-01" db="EMBL/GenBank/DDBJ databases">
        <title>Whole genome shotgun sequence of Actinoplanes rishiriensis NBRC 108556.</title>
        <authorList>
            <person name="Komaki H."/>
            <person name="Tamura T."/>
        </authorList>
    </citation>
    <scope>NUCLEOTIDE SEQUENCE</scope>
    <source>
        <strain evidence="5">NBRC 108556</strain>
    </source>
</reference>
<evidence type="ECO:0000313" key="6">
    <source>
        <dbReference type="Proteomes" id="UP000636960"/>
    </source>
</evidence>
<name>A0A919JYT3_9ACTN</name>
<dbReference type="Pfam" id="PF02156">
    <property type="entry name" value="Glyco_hydro_26"/>
    <property type="match status" value="1"/>
</dbReference>
<comment type="caution">
    <text evidence="5">The sequence shown here is derived from an EMBL/GenBank/DDBJ whole genome shotgun (WGS) entry which is preliminary data.</text>
</comment>
<evidence type="ECO:0000259" key="4">
    <source>
        <dbReference type="PROSITE" id="PS51764"/>
    </source>
</evidence>
<keyword evidence="2 3" id="KW-0326">Glycosidase</keyword>
<dbReference type="GO" id="GO:0004553">
    <property type="term" value="F:hydrolase activity, hydrolyzing O-glycosyl compounds"/>
    <property type="evidence" value="ECO:0007669"/>
    <property type="project" value="InterPro"/>
</dbReference>